<name>A0A438BST9_VITVI</name>
<organism evidence="2 3">
    <name type="scientific">Vitis vinifera</name>
    <name type="common">Grape</name>
    <dbReference type="NCBI Taxonomy" id="29760"/>
    <lineage>
        <taxon>Eukaryota</taxon>
        <taxon>Viridiplantae</taxon>
        <taxon>Streptophyta</taxon>
        <taxon>Embryophyta</taxon>
        <taxon>Tracheophyta</taxon>
        <taxon>Spermatophyta</taxon>
        <taxon>Magnoliopsida</taxon>
        <taxon>eudicotyledons</taxon>
        <taxon>Gunneridae</taxon>
        <taxon>Pentapetalae</taxon>
        <taxon>rosids</taxon>
        <taxon>Vitales</taxon>
        <taxon>Vitaceae</taxon>
        <taxon>Viteae</taxon>
        <taxon>Vitis</taxon>
    </lineage>
</organism>
<evidence type="ECO:0000313" key="2">
    <source>
        <dbReference type="EMBL" id="RVW14008.1"/>
    </source>
</evidence>
<feature type="domain" description="Reverse transcriptase" evidence="1">
    <location>
        <begin position="1"/>
        <end position="170"/>
    </location>
</feature>
<comment type="caution">
    <text evidence="2">The sequence shown here is derived from an EMBL/GenBank/DDBJ whole genome shotgun (WGS) entry which is preliminary data.</text>
</comment>
<gene>
    <name evidence="2" type="ORF">CK203_086431</name>
</gene>
<evidence type="ECO:0000313" key="3">
    <source>
        <dbReference type="Proteomes" id="UP000288805"/>
    </source>
</evidence>
<dbReference type="InterPro" id="IPR052343">
    <property type="entry name" value="Retrotransposon-Effector_Assoc"/>
</dbReference>
<protein>
    <recommendedName>
        <fullName evidence="1">Reverse transcriptase domain-containing protein</fullName>
    </recommendedName>
</protein>
<dbReference type="PANTHER" id="PTHR46890:SF1">
    <property type="entry name" value="REVERSE TRANSCRIPTASE DOMAIN-CONTAINING PROTEIN"/>
    <property type="match status" value="1"/>
</dbReference>
<accession>A0A438BST9</accession>
<dbReference type="PROSITE" id="PS50878">
    <property type="entry name" value="RT_POL"/>
    <property type="match status" value="1"/>
</dbReference>
<dbReference type="Proteomes" id="UP000288805">
    <property type="component" value="Unassembled WGS sequence"/>
</dbReference>
<sequence length="183" mass="20179">MVSNRQHAFVEGRQILEVVLVTNEAIDLRLKSSNSRVICKMDIKKGVEIGDPLSPYLFILVMEALSKILRRVKEGGFIIGLKVGGKGGKGLALIHLLFANNILIFYDSIQEHLEFLSWYFIWFEAIFGLKINLEKNKLILIGGVDDVEVLVATMGCKVGHLPSTYLGLPLGAPLKSSANVGWG</sequence>
<proteinExistence type="predicted"/>
<dbReference type="Pfam" id="PF00078">
    <property type="entry name" value="RVT_1"/>
    <property type="match status" value="1"/>
</dbReference>
<evidence type="ECO:0000259" key="1">
    <source>
        <dbReference type="PROSITE" id="PS50878"/>
    </source>
</evidence>
<reference evidence="2 3" key="1">
    <citation type="journal article" date="2018" name="PLoS Genet.">
        <title>Population sequencing reveals clonal diversity and ancestral inbreeding in the grapevine cultivar Chardonnay.</title>
        <authorList>
            <person name="Roach M.J."/>
            <person name="Johnson D.L."/>
            <person name="Bohlmann J."/>
            <person name="van Vuuren H.J."/>
            <person name="Jones S.J."/>
            <person name="Pretorius I.S."/>
            <person name="Schmidt S.A."/>
            <person name="Borneman A.R."/>
        </authorList>
    </citation>
    <scope>NUCLEOTIDE SEQUENCE [LARGE SCALE GENOMIC DNA]</scope>
    <source>
        <strain evidence="3">cv. Chardonnay</strain>
        <tissue evidence="2">Leaf</tissue>
    </source>
</reference>
<dbReference type="InterPro" id="IPR000477">
    <property type="entry name" value="RT_dom"/>
</dbReference>
<dbReference type="EMBL" id="QGNW01002632">
    <property type="protein sequence ID" value="RVW14008.1"/>
    <property type="molecule type" value="Genomic_DNA"/>
</dbReference>
<dbReference type="PANTHER" id="PTHR46890">
    <property type="entry name" value="NON-LTR RETROLELEMENT REVERSE TRANSCRIPTASE-LIKE PROTEIN-RELATED"/>
    <property type="match status" value="1"/>
</dbReference>
<dbReference type="AlphaFoldDB" id="A0A438BST9"/>